<gene>
    <name evidence="1" type="ORF">KV203_11055</name>
</gene>
<dbReference type="EMBL" id="CP079105">
    <property type="protein sequence ID" value="QXQ12520.1"/>
    <property type="molecule type" value="Genomic_DNA"/>
</dbReference>
<sequence length="53" mass="5675">MILDALVTLEARRNMINFCHTGITAASRPDMLPTHTAVQAAVPHPTALPPALQ</sequence>
<reference evidence="1" key="1">
    <citation type="submission" date="2021-07" db="EMBL/GenBank/DDBJ databases">
        <title>Candidatus Kaistella beijingensis sp. nov. isolated from a municipal wastewater treatment plant is involved in sludge foaming.</title>
        <authorList>
            <person name="Song Y."/>
            <person name="Liu S.-J."/>
        </authorList>
    </citation>
    <scope>NUCLEOTIDE SEQUENCE</scope>
    <source>
        <strain evidence="1">DSM 43998</strain>
    </source>
</reference>
<organism evidence="1 2">
    <name type="scientific">Skermania pinensis</name>
    <dbReference type="NCBI Taxonomy" id="39122"/>
    <lineage>
        <taxon>Bacteria</taxon>
        <taxon>Bacillati</taxon>
        <taxon>Actinomycetota</taxon>
        <taxon>Actinomycetes</taxon>
        <taxon>Mycobacteriales</taxon>
        <taxon>Gordoniaceae</taxon>
        <taxon>Skermania</taxon>
    </lineage>
</organism>
<proteinExistence type="predicted"/>
<keyword evidence="2" id="KW-1185">Reference proteome</keyword>
<dbReference type="Proteomes" id="UP000887023">
    <property type="component" value="Chromosome"/>
</dbReference>
<evidence type="ECO:0000313" key="1">
    <source>
        <dbReference type="EMBL" id="QXQ12520.1"/>
    </source>
</evidence>
<evidence type="ECO:0000313" key="2">
    <source>
        <dbReference type="Proteomes" id="UP000887023"/>
    </source>
</evidence>
<accession>A0ABX8S3X4</accession>
<dbReference type="RefSeq" id="WP_157079925.1">
    <property type="nucleotide sequence ID" value="NZ_CBCRUZ010000023.1"/>
</dbReference>
<name>A0ABX8S3X4_9ACTN</name>
<protein>
    <submittedName>
        <fullName evidence="1">Uncharacterized protein</fullName>
    </submittedName>
</protein>